<dbReference type="SUPFAM" id="SSF54523">
    <property type="entry name" value="Pili subunits"/>
    <property type="match status" value="1"/>
</dbReference>
<dbReference type="eggNOG" id="COG2165">
    <property type="taxonomic scope" value="Bacteria"/>
</dbReference>
<feature type="transmembrane region" description="Helical" evidence="3">
    <location>
        <begin position="275"/>
        <end position="294"/>
    </location>
</feature>
<feature type="transmembrane region" description="Helical" evidence="3">
    <location>
        <begin position="6"/>
        <end position="30"/>
    </location>
</feature>
<feature type="region of interest" description="Disordered" evidence="2">
    <location>
        <begin position="964"/>
        <end position="992"/>
    </location>
</feature>
<dbReference type="NCBIfam" id="NF041770">
    <property type="entry name" value="CFI_box_CTERM"/>
    <property type="match status" value="1"/>
</dbReference>
<evidence type="ECO:0000256" key="1">
    <source>
        <dbReference type="SAM" id="Coils"/>
    </source>
</evidence>
<evidence type="ECO:0008006" key="5">
    <source>
        <dbReference type="Google" id="ProtNLM"/>
    </source>
</evidence>
<keyword evidence="3" id="KW-0812">Transmembrane</keyword>
<evidence type="ECO:0000256" key="3">
    <source>
        <dbReference type="SAM" id="Phobius"/>
    </source>
</evidence>
<dbReference type="Pfam" id="PF07963">
    <property type="entry name" value="N_methyl"/>
    <property type="match status" value="1"/>
</dbReference>
<dbReference type="KEGG" id="dvm:DvMF_1034"/>
<evidence type="ECO:0000256" key="2">
    <source>
        <dbReference type="SAM" id="MobiDB-lite"/>
    </source>
</evidence>
<sequence length="1104" mass="117528">MNAKGFTLIEVTVVLVLAGLLAAVAGVGIVTGARSFVTAREASDLAQEAQLAMDRLTREIVELVDIPANSSSTLLVLRNVGAQGTAQFNRSIQYVANAQAIRIADGTGGATNGDTLIDNVTAFSLTYWQEDTSTTSWASTNDARLLSAIDVNFTLTAPGGTTRQFVNRIVPRNNENRGGASPNSAPPSLARYDVCFVATAAAGNGDHPVVVQLRQFRDRLLLPWSGGRALVRAYYAVGPDMARVVAAHEPLRAATLAALTPVAALAGLAVHAPGWLAACVVLSALLVAVTGRALRRGSTAARAAMDTAMGTARNAGQRGAVLLSAIVTIVAFSVLAATMVPMMTGSMMGEISAVQGDQAYYLAESGFGAAGSMFLAAGDEQARKNLLETMDGSTYTFANNAGSFTLGVEPYWYEVTNNTGTTLTTRAYGTPPTLPTNTSGRIRAGTGSTFYAYSNISVSGDTVTFTLTSTPSPLIASGTDIFFSARPSASQTVTERGNLTLTASNAAAFPNVNGMFTIRDGATHTGRVAYVYRRKNGSTLEDVRLVEGQGATWSNLALTTDANISLEAYLRLHSTGTPSGGLPREVVYNVPIGWILGGGNFSKEQYQDTFANLDKWYTGSSSEGHLGTHSISSDSVHITAMQTAVTTGFGFFRSWLSGDNQWSSLFFNWGATNVDLARGWLDTEGNSSYDLQFKTRVASQSGNNKAFFGGMMFRARNNDQGDADSNNDELECYGISFVRFRQYRSLLNSNWYWPNDVPSTLVPGYDAGPDPDTGGPMFGTDESQNEIVNNYFIIWLNANKYSWPGILLWERRNGAFRWLAYKRLGQASGIVNYGSGPTYSLKDWPSLLVRLVEGQELSFTNGGGTSAGTTLRINYGDEITTATGAKARVIGPPIVTSGDWASGTAAGKLVLTNVDTGSSGSFGNGQIITVDNVQHARVGSGGLGSKANYIRVYYSDASTNTTGDAVPYNPTAPGGNTTYTSSQRRSNQRITTSSGKLSWIPDDYEQWTAATDYFSLVQWDDVNTAVTGVTTMGELLNGNSLSNSIVRSTNLLSPTYNDSSPSYSPPEALSIFTSGPTGTNFYFDDFGLQLDLRGGKGFLPPIQQ</sequence>
<dbReference type="EMBL" id="CP001197">
    <property type="protein sequence ID" value="ACL07989.1"/>
    <property type="molecule type" value="Genomic_DNA"/>
</dbReference>
<keyword evidence="3" id="KW-0472">Membrane</keyword>
<dbReference type="InterPro" id="IPR049886">
    <property type="entry name" value="CFI_box_CTERM_dom"/>
</dbReference>
<protein>
    <recommendedName>
        <fullName evidence="5">Prepilin-type N-terminal cleavage/methylation domain-containing protein</fullName>
    </recommendedName>
</protein>
<evidence type="ECO:0000313" key="4">
    <source>
        <dbReference type="EMBL" id="ACL07989.1"/>
    </source>
</evidence>
<dbReference type="STRING" id="883.DvMF_1034"/>
<feature type="compositionally biased region" description="Polar residues" evidence="2">
    <location>
        <begin position="974"/>
        <end position="992"/>
    </location>
</feature>
<dbReference type="NCBIfam" id="TIGR02532">
    <property type="entry name" value="IV_pilin_GFxxxE"/>
    <property type="match status" value="1"/>
</dbReference>
<feature type="coiled-coil region" evidence="1">
    <location>
        <begin position="39"/>
        <end position="66"/>
    </location>
</feature>
<dbReference type="AlphaFoldDB" id="B8DPT2"/>
<dbReference type="PROSITE" id="PS00409">
    <property type="entry name" value="PROKAR_NTER_METHYL"/>
    <property type="match status" value="1"/>
</dbReference>
<dbReference type="InterPro" id="IPR012902">
    <property type="entry name" value="N_methyl_site"/>
</dbReference>
<keyword evidence="3" id="KW-1133">Transmembrane helix</keyword>
<dbReference type="OrthoDB" id="5420014at2"/>
<keyword evidence="1" id="KW-0175">Coiled coil</keyword>
<accession>B8DPT2</accession>
<proteinExistence type="predicted"/>
<name>B8DPT2_NITV9</name>
<organism evidence="4">
    <name type="scientific">Nitratidesulfovibrio vulgaris (strain DSM 19637 / Miyazaki F)</name>
    <name type="common">Desulfovibrio vulgaris</name>
    <dbReference type="NCBI Taxonomy" id="883"/>
    <lineage>
        <taxon>Bacteria</taxon>
        <taxon>Pseudomonadati</taxon>
        <taxon>Thermodesulfobacteriota</taxon>
        <taxon>Desulfovibrionia</taxon>
        <taxon>Desulfovibrionales</taxon>
        <taxon>Desulfovibrionaceae</taxon>
        <taxon>Nitratidesulfovibrio</taxon>
    </lineage>
</organism>
<feature type="transmembrane region" description="Helical" evidence="3">
    <location>
        <begin position="315"/>
        <end position="339"/>
    </location>
</feature>
<dbReference type="InterPro" id="IPR045584">
    <property type="entry name" value="Pilin-like"/>
</dbReference>
<reference evidence="4" key="1">
    <citation type="submission" date="2008-10" db="EMBL/GenBank/DDBJ databases">
        <title>Complete sequence of Desulfovibrio vulgaris str. 'Miyazaki F'.</title>
        <authorList>
            <person name="Lucas S."/>
            <person name="Copeland A."/>
            <person name="Lapidus A."/>
            <person name="Glavina del Rio T."/>
            <person name="Dalin E."/>
            <person name="Tice H."/>
            <person name="Bruce D."/>
            <person name="Goodwin L."/>
            <person name="Pitluck S."/>
            <person name="Sims D."/>
            <person name="Brettin T."/>
            <person name="Detter J.C."/>
            <person name="Han C."/>
            <person name="Larimer F."/>
            <person name="Land M."/>
            <person name="Hauser L."/>
            <person name="Kyrpides N."/>
            <person name="Mikhailova N."/>
            <person name="Hazen T.C."/>
            <person name="Richardson P."/>
        </authorList>
    </citation>
    <scope>NUCLEOTIDE SEQUENCE</scope>
    <source>
        <strain evidence="4">Miyazaki F</strain>
    </source>
</reference>
<dbReference type="HOGENOM" id="CLU_282657_0_0_7"/>
<gene>
    <name evidence="4" type="ordered locus">DvMF_1034</name>
</gene>